<feature type="transmembrane region" description="Helical" evidence="1">
    <location>
        <begin position="82"/>
        <end position="101"/>
    </location>
</feature>
<name>A0A3B0U5D5_9ZZZZ</name>
<keyword evidence="1" id="KW-1133">Transmembrane helix</keyword>
<keyword evidence="1" id="KW-0812">Transmembrane</keyword>
<gene>
    <name evidence="2" type="ORF">MNBD_BACTEROID01-1690</name>
</gene>
<proteinExistence type="predicted"/>
<dbReference type="EMBL" id="UOEP01000199">
    <property type="protein sequence ID" value="VAW23583.1"/>
    <property type="molecule type" value="Genomic_DNA"/>
</dbReference>
<reference evidence="2" key="1">
    <citation type="submission" date="2018-06" db="EMBL/GenBank/DDBJ databases">
        <authorList>
            <person name="Zhirakovskaya E."/>
        </authorList>
    </citation>
    <scope>NUCLEOTIDE SEQUENCE</scope>
</reference>
<accession>A0A3B0U5D5</accession>
<sequence length="103" mass="12187">MIGNFFHIPKIKKFNIPSRFHNPGQDERDERERRMKEELGIKEEIKDTGKPHRANIKGQFRYAMRQSSKSAENARRSSNTRLIILILILSVIAYLLFYSNFSF</sequence>
<protein>
    <submittedName>
        <fullName evidence="2">Uncharacterized protein</fullName>
    </submittedName>
</protein>
<evidence type="ECO:0000313" key="2">
    <source>
        <dbReference type="EMBL" id="VAW23583.1"/>
    </source>
</evidence>
<evidence type="ECO:0000256" key="1">
    <source>
        <dbReference type="SAM" id="Phobius"/>
    </source>
</evidence>
<dbReference type="AlphaFoldDB" id="A0A3B0U5D5"/>
<organism evidence="2">
    <name type="scientific">hydrothermal vent metagenome</name>
    <dbReference type="NCBI Taxonomy" id="652676"/>
    <lineage>
        <taxon>unclassified sequences</taxon>
        <taxon>metagenomes</taxon>
        <taxon>ecological metagenomes</taxon>
    </lineage>
</organism>
<keyword evidence="1" id="KW-0472">Membrane</keyword>